<dbReference type="AlphaFoldDB" id="A0AAW9S3J7"/>
<keyword evidence="2" id="KW-0805">Transcription regulation</keyword>
<dbReference type="GO" id="GO:0003700">
    <property type="term" value="F:DNA-binding transcription factor activity"/>
    <property type="evidence" value="ECO:0007669"/>
    <property type="project" value="InterPro"/>
</dbReference>
<protein>
    <submittedName>
        <fullName evidence="6">LysR family transcriptional regulator</fullName>
    </submittedName>
</protein>
<dbReference type="SUPFAM" id="SSF46785">
    <property type="entry name" value="Winged helix' DNA-binding domain"/>
    <property type="match status" value="1"/>
</dbReference>
<accession>A0AAW9S3J7</accession>
<dbReference type="SUPFAM" id="SSF53850">
    <property type="entry name" value="Periplasmic binding protein-like II"/>
    <property type="match status" value="1"/>
</dbReference>
<dbReference type="Proteomes" id="UP001403385">
    <property type="component" value="Unassembled WGS sequence"/>
</dbReference>
<dbReference type="Pfam" id="PF03466">
    <property type="entry name" value="LysR_substrate"/>
    <property type="match status" value="1"/>
</dbReference>
<dbReference type="InterPro" id="IPR036388">
    <property type="entry name" value="WH-like_DNA-bd_sf"/>
</dbReference>
<name>A0AAW9S3J7_9BACT</name>
<keyword evidence="7" id="KW-1185">Reference proteome</keyword>
<proteinExistence type="inferred from homology"/>
<dbReference type="Gene3D" id="1.10.10.10">
    <property type="entry name" value="Winged helix-like DNA-binding domain superfamily/Winged helix DNA-binding domain"/>
    <property type="match status" value="1"/>
</dbReference>
<evidence type="ECO:0000259" key="5">
    <source>
        <dbReference type="PROSITE" id="PS50931"/>
    </source>
</evidence>
<evidence type="ECO:0000256" key="2">
    <source>
        <dbReference type="ARBA" id="ARBA00023015"/>
    </source>
</evidence>
<dbReference type="PANTHER" id="PTHR30126:SF25">
    <property type="entry name" value="HTH-TYPE TRANSCRIPTIONAL REGULATOR METR"/>
    <property type="match status" value="1"/>
</dbReference>
<dbReference type="PANTHER" id="PTHR30126">
    <property type="entry name" value="HTH-TYPE TRANSCRIPTIONAL REGULATOR"/>
    <property type="match status" value="1"/>
</dbReference>
<gene>
    <name evidence="6" type="ORF">AAG747_03675</name>
</gene>
<evidence type="ECO:0000256" key="4">
    <source>
        <dbReference type="ARBA" id="ARBA00023163"/>
    </source>
</evidence>
<reference evidence="6 7" key="1">
    <citation type="submission" date="2024-04" db="EMBL/GenBank/DDBJ databases">
        <title>Novel genus in family Flammeovirgaceae.</title>
        <authorList>
            <person name="Nguyen T.H."/>
            <person name="Vuong T.Q."/>
            <person name="Le H."/>
            <person name="Kim S.-G."/>
        </authorList>
    </citation>
    <scope>NUCLEOTIDE SEQUENCE [LARGE SCALE GENOMIC DNA]</scope>
    <source>
        <strain evidence="6 7">JCM 23209</strain>
    </source>
</reference>
<keyword evidence="4" id="KW-0804">Transcription</keyword>
<feature type="domain" description="HTH lysR-type" evidence="5">
    <location>
        <begin position="1"/>
        <end position="58"/>
    </location>
</feature>
<dbReference type="GO" id="GO:0000976">
    <property type="term" value="F:transcription cis-regulatory region binding"/>
    <property type="evidence" value="ECO:0007669"/>
    <property type="project" value="TreeGrafter"/>
</dbReference>
<dbReference type="Gene3D" id="3.40.190.290">
    <property type="match status" value="1"/>
</dbReference>
<dbReference type="RefSeq" id="WP_346819778.1">
    <property type="nucleotide sequence ID" value="NZ_JBDKWZ010000002.1"/>
</dbReference>
<keyword evidence="3" id="KW-0238">DNA-binding</keyword>
<comment type="similarity">
    <text evidence="1">Belongs to the LysR transcriptional regulatory family.</text>
</comment>
<sequence length="296" mass="34520">MEIKYLRLIQTIAEEGNIVNSADKLFLTKSALSHQLREIEERLGFKVFIRARNSWKLTEEGMELYHLSKTVLAEIEGHMQKIQHIREGSKGLIRISTECYSFYSGLPGFIQKMALLYPGMEIQLVVEATHHPVTKILSNELDITITTTQPESKTLGAIELFEDEIYAVVHEENRLSEKAYIGIEDFWDIHLIIHSYPLETVSVYQNFLRVHKVEPKKITAIPLTEIALELVKANMGIMCIPKWALKAFKIPDHLMFKPIGQQGLKRKHYLVFREEDRHKKYLQNFIQNMEEEFMTY</sequence>
<organism evidence="6 7">
    <name type="scientific">Rapidithrix thailandica</name>
    <dbReference type="NCBI Taxonomy" id="413964"/>
    <lineage>
        <taxon>Bacteria</taxon>
        <taxon>Pseudomonadati</taxon>
        <taxon>Bacteroidota</taxon>
        <taxon>Cytophagia</taxon>
        <taxon>Cytophagales</taxon>
        <taxon>Flammeovirgaceae</taxon>
        <taxon>Rapidithrix</taxon>
    </lineage>
</organism>
<dbReference type="PROSITE" id="PS50931">
    <property type="entry name" value="HTH_LYSR"/>
    <property type="match status" value="1"/>
</dbReference>
<evidence type="ECO:0000313" key="6">
    <source>
        <dbReference type="EMBL" id="MEN7546990.1"/>
    </source>
</evidence>
<dbReference type="Pfam" id="PF00126">
    <property type="entry name" value="HTH_1"/>
    <property type="match status" value="1"/>
</dbReference>
<dbReference type="InterPro" id="IPR005119">
    <property type="entry name" value="LysR_subst-bd"/>
</dbReference>
<evidence type="ECO:0000256" key="1">
    <source>
        <dbReference type="ARBA" id="ARBA00009437"/>
    </source>
</evidence>
<dbReference type="EMBL" id="JBDKWZ010000002">
    <property type="protein sequence ID" value="MEN7546990.1"/>
    <property type="molecule type" value="Genomic_DNA"/>
</dbReference>
<dbReference type="InterPro" id="IPR036390">
    <property type="entry name" value="WH_DNA-bd_sf"/>
</dbReference>
<evidence type="ECO:0000256" key="3">
    <source>
        <dbReference type="ARBA" id="ARBA00023125"/>
    </source>
</evidence>
<dbReference type="InterPro" id="IPR000847">
    <property type="entry name" value="LysR_HTH_N"/>
</dbReference>
<evidence type="ECO:0000313" key="7">
    <source>
        <dbReference type="Proteomes" id="UP001403385"/>
    </source>
</evidence>
<comment type="caution">
    <text evidence="6">The sequence shown here is derived from an EMBL/GenBank/DDBJ whole genome shotgun (WGS) entry which is preliminary data.</text>
</comment>